<keyword evidence="2" id="KW-1185">Reference proteome</keyword>
<reference evidence="1 2" key="1">
    <citation type="submission" date="2016-12" db="EMBL/GenBank/DDBJ databases">
        <title>Draft genome sequences of strains Salinicola socius SMB35, Salinicola sp. MH3R3-1 and Chromohalobacter sp. SMB17 from the Verkhnekamsk potash mining region of Russia.</title>
        <authorList>
            <person name="Mavrodi D.V."/>
            <person name="Olsson B.E."/>
            <person name="Korsakova E.S."/>
            <person name="Pyankova A."/>
            <person name="Mavrodi O.V."/>
            <person name="Plotnikova E.G."/>
        </authorList>
    </citation>
    <scope>NUCLEOTIDE SEQUENCE [LARGE SCALE GENOMIC DNA]</scope>
    <source>
        <strain evidence="1 2">SMB35</strain>
    </source>
</reference>
<name>A0A1Q8SMI4_9GAMM</name>
<comment type="caution">
    <text evidence="1">The sequence shown here is derived from an EMBL/GenBank/DDBJ whole genome shotgun (WGS) entry which is preliminary data.</text>
</comment>
<proteinExistence type="predicted"/>
<evidence type="ECO:0000313" key="1">
    <source>
        <dbReference type="EMBL" id="OLO02658.1"/>
    </source>
</evidence>
<dbReference type="EMBL" id="MSDO01000046">
    <property type="protein sequence ID" value="OLO02658.1"/>
    <property type="molecule type" value="Genomic_DNA"/>
</dbReference>
<gene>
    <name evidence="1" type="ORF">BTW07_18530</name>
</gene>
<dbReference type="Proteomes" id="UP000186878">
    <property type="component" value="Unassembled WGS sequence"/>
</dbReference>
<sequence length="148" mass="14038">MIPSSALSPVSLASVGIGAAGSVVSTVSVKVGLAGDTLPAVSVAVAIKSTLPSGRAFASSIANDQLPSSSASAVPICVPLARIATVALASAVPVSVGVASLVLSPSPRVPVGSMSSVALSITGATGSVTSMVTAPRLPTPLVLPAASV</sequence>
<evidence type="ECO:0000313" key="2">
    <source>
        <dbReference type="Proteomes" id="UP000186878"/>
    </source>
</evidence>
<organism evidence="1 2">
    <name type="scientific">Salinicola socius</name>
    <dbReference type="NCBI Taxonomy" id="404433"/>
    <lineage>
        <taxon>Bacteria</taxon>
        <taxon>Pseudomonadati</taxon>
        <taxon>Pseudomonadota</taxon>
        <taxon>Gammaproteobacteria</taxon>
        <taxon>Oceanospirillales</taxon>
        <taxon>Halomonadaceae</taxon>
        <taxon>Salinicola</taxon>
    </lineage>
</organism>
<protein>
    <submittedName>
        <fullName evidence="1">Uncharacterized protein</fullName>
    </submittedName>
</protein>
<accession>A0A1Q8SMI4</accession>
<dbReference type="AlphaFoldDB" id="A0A1Q8SMI4"/>